<dbReference type="RefSeq" id="YP_004010288.1">
    <property type="nucleotide sequence ID" value="NC_014663.1"/>
</dbReference>
<dbReference type="EMBL" id="HM004124">
    <property type="protein sequence ID" value="ADG60051.1"/>
    <property type="molecule type" value="Genomic_DNA"/>
</dbReference>
<accession>E5EPT5</accession>
<dbReference type="OrthoDB" id="28014at10239"/>
<sequence length="97" mass="10609">MHKFNFVQSLLKENIMATRIALTVSRAVAQNTNVSRFVLDAAAIIGLVEYVNGLVAVTFKARNGNVIQTVVDESFETIADAIEQSDYEHAAQLGLVQ</sequence>
<reference evidence="1 2" key="1">
    <citation type="journal article" date="2010" name="Virol. J.">
        <title>Genomes of the T4-related bacteriophages as windows on microbial genome evolution.</title>
        <authorList>
            <person name="Petrov V.M."/>
            <person name="Ratnayaka S."/>
            <person name="Nolan J.M."/>
            <person name="Miller E.S."/>
            <person name="Karam J.D."/>
        </authorList>
    </citation>
    <scope>NUCLEOTIDE SEQUENCE [LARGE SCALE GENOMIC DNA]</scope>
</reference>
<proteinExistence type="predicted"/>
<protein>
    <submittedName>
        <fullName evidence="1">Uncharacterized protein</fullName>
    </submittedName>
</protein>
<gene>
    <name evidence="1" type="ORF">Acj9p151</name>
</gene>
<dbReference type="GeneID" id="9926706"/>
<evidence type="ECO:0000313" key="2">
    <source>
        <dbReference type="Proteomes" id="UP000008731"/>
    </source>
</evidence>
<dbReference type="Proteomes" id="UP000008731">
    <property type="component" value="Segment"/>
</dbReference>
<name>E5EPT5_9CAUD</name>
<evidence type="ECO:0000313" key="1">
    <source>
        <dbReference type="EMBL" id="ADG60051.1"/>
    </source>
</evidence>
<dbReference type="KEGG" id="vg:9926706"/>
<organism evidence="1 2">
    <name type="scientific">Acinetobacter phage Acj9</name>
    <dbReference type="NCBI Taxonomy" id="760939"/>
    <lineage>
        <taxon>Viruses</taxon>
        <taxon>Duplodnaviria</taxon>
        <taxon>Heunggongvirae</taxon>
        <taxon>Uroviricota</taxon>
        <taxon>Caudoviricetes</taxon>
        <taxon>Pantevenvirales</taxon>
        <taxon>Straboviridae</taxon>
        <taxon>Twarogvirinae</taxon>
        <taxon>Acajnonavirus</taxon>
        <taxon>Acajnonavirus acj9</taxon>
    </lineage>
</organism>
<keyword evidence="2" id="KW-1185">Reference proteome</keyword>